<evidence type="ECO:0000256" key="7">
    <source>
        <dbReference type="ARBA" id="ARBA00023163"/>
    </source>
</evidence>
<dbReference type="Gene3D" id="1.10.10.10">
    <property type="entry name" value="Winged helix-like DNA-binding domain superfamily/Winged helix DNA-binding domain"/>
    <property type="match status" value="1"/>
</dbReference>
<keyword evidence="10" id="KW-1185">Reference proteome</keyword>
<name>E3CZU1_9BACT</name>
<dbReference type="GO" id="GO:0046914">
    <property type="term" value="F:transition metal ion binding"/>
    <property type="evidence" value="ECO:0007669"/>
    <property type="project" value="InterPro"/>
</dbReference>
<keyword evidence="7" id="KW-0804">Transcription</keyword>
<evidence type="ECO:0000256" key="6">
    <source>
        <dbReference type="ARBA" id="ARBA00023125"/>
    </source>
</evidence>
<dbReference type="RefSeq" id="WP_006301968.1">
    <property type="nucleotide sequence ID" value="NZ_CM001022.1"/>
</dbReference>
<evidence type="ECO:0000256" key="4">
    <source>
        <dbReference type="ARBA" id="ARBA00023004"/>
    </source>
</evidence>
<dbReference type="InterPro" id="IPR008988">
    <property type="entry name" value="Transcriptional_repressor_C"/>
</dbReference>
<dbReference type="eggNOG" id="COG1918">
    <property type="taxonomic scope" value="Bacteria"/>
</dbReference>
<keyword evidence="6" id="KW-0238">DNA-binding</keyword>
<reference evidence="9 10" key="1">
    <citation type="journal article" date="2010" name="Stand. Genomic Sci.">
        <title>Non-contiguous finished genome sequence of Aminomonas paucivorans type strain (GLU-3).</title>
        <authorList>
            <person name="Pitluck S."/>
            <person name="Yasawong M."/>
            <person name="Held B."/>
            <person name="Lapidus A."/>
            <person name="Nolan M."/>
            <person name="Copeland A."/>
            <person name="Lucas S."/>
            <person name="Del Rio T.G."/>
            <person name="Tice H."/>
            <person name="Cheng J.F."/>
            <person name="Chertkov O."/>
            <person name="Goodwin L."/>
            <person name="Tapia R."/>
            <person name="Han C."/>
            <person name="Liolios K."/>
            <person name="Ivanova N."/>
            <person name="Mavromatis K."/>
            <person name="Ovchinnikova G."/>
            <person name="Pati A."/>
            <person name="Chen A."/>
            <person name="Palaniappan K."/>
            <person name="Land M."/>
            <person name="Hauser L."/>
            <person name="Chang Y.J."/>
            <person name="Jeffries C.D."/>
            <person name="Pukall R."/>
            <person name="Spring S."/>
            <person name="Rohde M."/>
            <person name="Sikorski J."/>
            <person name="Goker M."/>
            <person name="Woyke T."/>
            <person name="Bristow J."/>
            <person name="Eisen J.A."/>
            <person name="Markowitz V."/>
            <person name="Hugenholtz P."/>
            <person name="Kyrpides N.C."/>
            <person name="Klenk H.P."/>
        </authorList>
    </citation>
    <scope>NUCLEOTIDE SEQUENCE [LARGE SCALE GENOMIC DNA]</scope>
    <source>
        <strain evidence="9 10">DSM 12260</strain>
    </source>
</reference>
<dbReference type="OrthoDB" id="9791355at2"/>
<dbReference type="GO" id="GO:0046983">
    <property type="term" value="F:protein dimerization activity"/>
    <property type="evidence" value="ECO:0007669"/>
    <property type="project" value="InterPro"/>
</dbReference>
<dbReference type="SUPFAM" id="SSF50037">
    <property type="entry name" value="C-terminal domain of transcriptional repressors"/>
    <property type="match status" value="1"/>
</dbReference>
<keyword evidence="5" id="KW-0805">Transcription regulation</keyword>
<evidence type="ECO:0000256" key="5">
    <source>
        <dbReference type="ARBA" id="ARBA00023015"/>
    </source>
</evidence>
<evidence type="ECO:0000256" key="2">
    <source>
        <dbReference type="ARBA" id="ARBA00007871"/>
    </source>
</evidence>
<dbReference type="eggNOG" id="COG1321">
    <property type="taxonomic scope" value="Bacteria"/>
</dbReference>
<dbReference type="Proteomes" id="UP000005096">
    <property type="component" value="Chromosome"/>
</dbReference>
<evidence type="ECO:0000259" key="8">
    <source>
        <dbReference type="PROSITE" id="PS50944"/>
    </source>
</evidence>
<dbReference type="HOGENOM" id="CLU_069532_0_1_0"/>
<dbReference type="InterPro" id="IPR036390">
    <property type="entry name" value="WH_DNA-bd_sf"/>
</dbReference>
<sequence>MFCNPNRGEGLVIPTARIEDYLEAVFDEEVRGGSPTVTRLAERLSVTKGTVVPALKKLVEEGLLDHERYGTPSLTEAGRQKALTIYRRHQILSFLFGEVLGIRRDHAVNLACEMEHLLDENSEARLFLLTDYLGKGLREGAPWMEELQARLNDPVRLPRPLTMGESGSRYRVVRVTAEGVLRKRLLEQGFVPGTLLVHRGFSPLGDPLDVEIRGGRLALRRSEAATVWVESEEVEG</sequence>
<dbReference type="PANTHER" id="PTHR33238">
    <property type="entry name" value="IRON (METAL) DEPENDENT REPRESSOR, DTXR FAMILY"/>
    <property type="match status" value="1"/>
</dbReference>
<protein>
    <submittedName>
        <fullName evidence="9">Iron (Metal) dependent repressor, DtxR family</fullName>
    </submittedName>
</protein>
<organism evidence="9 10">
    <name type="scientific">Aminomonas paucivorans DSM 12260</name>
    <dbReference type="NCBI Taxonomy" id="584708"/>
    <lineage>
        <taxon>Bacteria</taxon>
        <taxon>Thermotogati</taxon>
        <taxon>Synergistota</taxon>
        <taxon>Synergistia</taxon>
        <taxon>Synergistales</taxon>
        <taxon>Synergistaceae</taxon>
        <taxon>Aminomonas</taxon>
    </lineage>
</organism>
<dbReference type="InterPro" id="IPR038157">
    <property type="entry name" value="FeoA_core_dom"/>
</dbReference>
<keyword evidence="4" id="KW-0408">Iron</keyword>
<dbReference type="SUPFAM" id="SSF46785">
    <property type="entry name" value="Winged helix' DNA-binding domain"/>
    <property type="match status" value="1"/>
</dbReference>
<dbReference type="SMART" id="SM00529">
    <property type="entry name" value="HTH_DTXR"/>
    <property type="match status" value="1"/>
</dbReference>
<dbReference type="InterPro" id="IPR036388">
    <property type="entry name" value="WH-like_DNA-bd_sf"/>
</dbReference>
<dbReference type="AlphaFoldDB" id="E3CZU1"/>
<dbReference type="Pfam" id="PF02742">
    <property type="entry name" value="Fe_dep_repr_C"/>
    <property type="match status" value="1"/>
</dbReference>
<evidence type="ECO:0000256" key="3">
    <source>
        <dbReference type="ARBA" id="ARBA00011738"/>
    </source>
</evidence>
<evidence type="ECO:0000313" key="9">
    <source>
        <dbReference type="EMBL" id="EFQ24723.1"/>
    </source>
</evidence>
<proteinExistence type="inferred from homology"/>
<dbReference type="InterPro" id="IPR001367">
    <property type="entry name" value="Fe_dep_repressor"/>
</dbReference>
<accession>E3CZU1</accession>
<dbReference type="PaxDb" id="584708-Apau_2316"/>
<dbReference type="GO" id="GO:0003677">
    <property type="term" value="F:DNA binding"/>
    <property type="evidence" value="ECO:0007669"/>
    <property type="project" value="UniProtKB-KW"/>
</dbReference>
<evidence type="ECO:0000313" key="10">
    <source>
        <dbReference type="Proteomes" id="UP000005096"/>
    </source>
</evidence>
<feature type="domain" description="HTH dtxR-type" evidence="8">
    <location>
        <begin position="15"/>
        <end position="75"/>
    </location>
</feature>
<dbReference type="InterPro" id="IPR050536">
    <property type="entry name" value="DtxR_MntR_Metal-Reg"/>
</dbReference>
<dbReference type="InterPro" id="IPR007167">
    <property type="entry name" value="Fe-transptr_FeoA-like"/>
</dbReference>
<dbReference type="PANTHER" id="PTHR33238:SF7">
    <property type="entry name" value="IRON-DEPENDENT TRANSCRIPTIONAL REGULATOR"/>
    <property type="match status" value="1"/>
</dbReference>
<comment type="subunit">
    <text evidence="3">Homodimer.</text>
</comment>
<dbReference type="InterPro" id="IPR022689">
    <property type="entry name" value="Iron_dep_repressor"/>
</dbReference>
<comment type="similarity">
    <text evidence="2">Belongs to the DtxR/MntR family.</text>
</comment>
<dbReference type="SMART" id="SM00899">
    <property type="entry name" value="FeoA"/>
    <property type="match status" value="1"/>
</dbReference>
<dbReference type="GO" id="GO:0003700">
    <property type="term" value="F:DNA-binding transcription factor activity"/>
    <property type="evidence" value="ECO:0007669"/>
    <property type="project" value="InterPro"/>
</dbReference>
<dbReference type="STRING" id="584708.Apau_2316"/>
<evidence type="ECO:0000256" key="1">
    <source>
        <dbReference type="ARBA" id="ARBA00004496"/>
    </source>
</evidence>
<dbReference type="InterPro" id="IPR022687">
    <property type="entry name" value="HTH_DTXR"/>
</dbReference>
<comment type="subcellular location">
    <subcellularLocation>
        <location evidence="1">Cytoplasm</location>
    </subcellularLocation>
</comment>
<dbReference type="Pfam" id="PF01325">
    <property type="entry name" value="Fe_dep_repress"/>
    <property type="match status" value="1"/>
</dbReference>
<gene>
    <name evidence="9" type="ORF">Apau_2316</name>
</gene>
<dbReference type="Gene3D" id="2.30.30.90">
    <property type="match status" value="1"/>
</dbReference>
<dbReference type="GO" id="GO:0005737">
    <property type="term" value="C:cytoplasm"/>
    <property type="evidence" value="ECO:0007669"/>
    <property type="project" value="UniProtKB-SubCell"/>
</dbReference>
<dbReference type="Pfam" id="PF04023">
    <property type="entry name" value="FeoA"/>
    <property type="match status" value="1"/>
</dbReference>
<dbReference type="PROSITE" id="PS50944">
    <property type="entry name" value="HTH_DTXR"/>
    <property type="match status" value="1"/>
</dbReference>
<dbReference type="EMBL" id="CM001022">
    <property type="protein sequence ID" value="EFQ24723.1"/>
    <property type="molecule type" value="Genomic_DNA"/>
</dbReference>